<evidence type="ECO:0000256" key="1">
    <source>
        <dbReference type="SAM" id="Phobius"/>
    </source>
</evidence>
<dbReference type="HOGENOM" id="CLU_2705066_0_0_1"/>
<feature type="transmembrane region" description="Helical" evidence="1">
    <location>
        <begin position="22"/>
        <end position="41"/>
    </location>
</feature>
<sequence length="73" mass="8405">MIVPSPRDHIWPLVTFYRHPKATSLSLVAIASLLFIFFSVEFNVNDLVFSITNPLLIFFLLPACFYIRSEISD</sequence>
<reference evidence="2 3" key="1">
    <citation type="submission" date="2014-04" db="EMBL/GenBank/DDBJ databases">
        <authorList>
            <consortium name="DOE Joint Genome Institute"/>
            <person name="Kuo A."/>
            <person name="Gay G."/>
            <person name="Dore J."/>
            <person name="Kohler A."/>
            <person name="Nagy L.G."/>
            <person name="Floudas D."/>
            <person name="Copeland A."/>
            <person name="Barry K.W."/>
            <person name="Cichocki N."/>
            <person name="Veneault-Fourrey C."/>
            <person name="LaButti K."/>
            <person name="Lindquist E.A."/>
            <person name="Lipzen A."/>
            <person name="Lundell T."/>
            <person name="Morin E."/>
            <person name="Murat C."/>
            <person name="Sun H."/>
            <person name="Tunlid A."/>
            <person name="Henrissat B."/>
            <person name="Grigoriev I.V."/>
            <person name="Hibbett D.S."/>
            <person name="Martin F."/>
            <person name="Nordberg H.P."/>
            <person name="Cantor M.N."/>
            <person name="Hua S.X."/>
        </authorList>
    </citation>
    <scope>NUCLEOTIDE SEQUENCE [LARGE SCALE GENOMIC DNA]</scope>
    <source>
        <strain evidence="3">h7</strain>
    </source>
</reference>
<keyword evidence="1" id="KW-1133">Transmembrane helix</keyword>
<keyword evidence="3" id="KW-1185">Reference proteome</keyword>
<feature type="transmembrane region" description="Helical" evidence="1">
    <location>
        <begin position="47"/>
        <end position="67"/>
    </location>
</feature>
<dbReference type="Proteomes" id="UP000053424">
    <property type="component" value="Unassembled WGS sequence"/>
</dbReference>
<evidence type="ECO:0000313" key="2">
    <source>
        <dbReference type="EMBL" id="KIM40006.1"/>
    </source>
</evidence>
<dbReference type="AlphaFoldDB" id="A0A0C3C8T1"/>
<name>A0A0C3C8T1_HEBCY</name>
<protein>
    <submittedName>
        <fullName evidence="2">Uncharacterized protein</fullName>
    </submittedName>
</protein>
<gene>
    <name evidence="2" type="ORF">M413DRAFT_189908</name>
</gene>
<proteinExistence type="predicted"/>
<dbReference type="EMBL" id="KN831784">
    <property type="protein sequence ID" value="KIM40006.1"/>
    <property type="molecule type" value="Genomic_DNA"/>
</dbReference>
<organism evidence="2 3">
    <name type="scientific">Hebeloma cylindrosporum</name>
    <dbReference type="NCBI Taxonomy" id="76867"/>
    <lineage>
        <taxon>Eukaryota</taxon>
        <taxon>Fungi</taxon>
        <taxon>Dikarya</taxon>
        <taxon>Basidiomycota</taxon>
        <taxon>Agaricomycotina</taxon>
        <taxon>Agaricomycetes</taxon>
        <taxon>Agaricomycetidae</taxon>
        <taxon>Agaricales</taxon>
        <taxon>Agaricineae</taxon>
        <taxon>Hymenogastraceae</taxon>
        <taxon>Hebeloma</taxon>
    </lineage>
</organism>
<keyword evidence="1" id="KW-0812">Transmembrane</keyword>
<evidence type="ECO:0000313" key="3">
    <source>
        <dbReference type="Proteomes" id="UP000053424"/>
    </source>
</evidence>
<keyword evidence="1" id="KW-0472">Membrane</keyword>
<reference evidence="3" key="2">
    <citation type="submission" date="2015-01" db="EMBL/GenBank/DDBJ databases">
        <title>Evolutionary Origins and Diversification of the Mycorrhizal Mutualists.</title>
        <authorList>
            <consortium name="DOE Joint Genome Institute"/>
            <consortium name="Mycorrhizal Genomics Consortium"/>
            <person name="Kohler A."/>
            <person name="Kuo A."/>
            <person name="Nagy L.G."/>
            <person name="Floudas D."/>
            <person name="Copeland A."/>
            <person name="Barry K.W."/>
            <person name="Cichocki N."/>
            <person name="Veneault-Fourrey C."/>
            <person name="LaButti K."/>
            <person name="Lindquist E.A."/>
            <person name="Lipzen A."/>
            <person name="Lundell T."/>
            <person name="Morin E."/>
            <person name="Murat C."/>
            <person name="Riley R."/>
            <person name="Ohm R."/>
            <person name="Sun H."/>
            <person name="Tunlid A."/>
            <person name="Henrissat B."/>
            <person name="Grigoriev I.V."/>
            <person name="Hibbett D.S."/>
            <person name="Martin F."/>
        </authorList>
    </citation>
    <scope>NUCLEOTIDE SEQUENCE [LARGE SCALE GENOMIC DNA]</scope>
    <source>
        <strain evidence="3">h7</strain>
    </source>
</reference>
<accession>A0A0C3C8T1</accession>